<evidence type="ECO:0000256" key="4">
    <source>
        <dbReference type="ARBA" id="ARBA00022679"/>
    </source>
</evidence>
<dbReference type="EC" id="2.7.11.1" evidence="2"/>
<dbReference type="GO" id="GO:0005737">
    <property type="term" value="C:cytoplasm"/>
    <property type="evidence" value="ECO:0007669"/>
    <property type="project" value="TreeGrafter"/>
</dbReference>
<dbReference type="GO" id="GO:0004674">
    <property type="term" value="F:protein serine/threonine kinase activity"/>
    <property type="evidence" value="ECO:0007669"/>
    <property type="project" value="UniProtKB-KW"/>
</dbReference>
<dbReference type="GO" id="GO:0030154">
    <property type="term" value="P:cell differentiation"/>
    <property type="evidence" value="ECO:0007669"/>
    <property type="project" value="TreeGrafter"/>
</dbReference>
<dbReference type="InterPro" id="IPR039192">
    <property type="entry name" value="STKc_GSK3"/>
</dbReference>
<evidence type="ECO:0000256" key="11">
    <source>
        <dbReference type="SAM" id="MobiDB-lite"/>
    </source>
</evidence>
<sequence>MRYSNLMYWANKIASSGAIYERTHDMVENLLKNEFFESEKINKEEEARKANKQDASGVEDIDRSDTGDMNASITEEHIDYSTLENFTRPTPTYIILQRKRTVLSLSLSFGGVFWVRAAEKKKKGKGIRVLLAEPCMSCVASRALLLVAHPFLILEFGVLLIFVYSDGGGDSSTKRAKVDKEVEQKVTGEPNSVEKTTKGLEQHVASTSLESDASTSKISSMARTEKSGYDQLPKEMHEMKIRDDKADNHDEKDMEATIVKGNGTETGQIIATTIGGQNGHPKQTISYMAERVVGSGSFGVVFKAKYLETGEPVAIKKVLQDKRYKNRELQVMRLLDHPNVVQLKHCFYSTTEKDELYLNLVLEYVSETVYRVTKHYSKMNQHMPIIYVQLYTYQICRALNYIHGVIGVCHRDIKPQNLLSAGKDMELEPNGFGETVLSVRKPGRKVNPHSHQLKLCDFGSAKMLVPGEPNISYICSRYYRAPELIFGATEYTTAIDMWSVGCVLAELLLGQPLFPGESGVDQLVEIIKVLGTPTREEIKCMNPNYSEFKFPQIKAHPWHKVFHKRMPPEAVDLVSRLLQYSPNLRCTALEACAHPFFDELRDPSVRLPNGRPIPTLFNFTPQELADASPELLQRLLPEHVKK</sequence>
<dbReference type="PROSITE" id="PS50011">
    <property type="entry name" value="PROTEIN_KINASE_DOM"/>
    <property type="match status" value="1"/>
</dbReference>
<dbReference type="AlphaFoldDB" id="A0A834YID7"/>
<feature type="domain" description="Protein kinase" evidence="13">
    <location>
        <begin position="287"/>
        <end position="597"/>
    </location>
</feature>
<comment type="catalytic activity">
    <reaction evidence="9">
        <text>L-seryl-[protein] + ATP = O-phospho-L-seryl-[protein] + ADP + H(+)</text>
        <dbReference type="Rhea" id="RHEA:17989"/>
        <dbReference type="Rhea" id="RHEA-COMP:9863"/>
        <dbReference type="Rhea" id="RHEA-COMP:11604"/>
        <dbReference type="ChEBI" id="CHEBI:15378"/>
        <dbReference type="ChEBI" id="CHEBI:29999"/>
        <dbReference type="ChEBI" id="CHEBI:30616"/>
        <dbReference type="ChEBI" id="CHEBI:83421"/>
        <dbReference type="ChEBI" id="CHEBI:456216"/>
        <dbReference type="EC" id="2.7.11.1"/>
    </reaction>
</comment>
<reference evidence="14 15" key="1">
    <citation type="submission" date="2020-04" db="EMBL/GenBank/DDBJ databases">
        <title>Plant Genome Project.</title>
        <authorList>
            <person name="Zhang R.-G."/>
        </authorList>
    </citation>
    <scope>NUCLEOTIDE SEQUENCE [LARGE SCALE GENOMIC DNA]</scope>
    <source>
        <strain evidence="14">YNK0</strain>
        <tissue evidence="14">Leaf</tissue>
    </source>
</reference>
<evidence type="ECO:0000256" key="1">
    <source>
        <dbReference type="ARBA" id="ARBA00005527"/>
    </source>
</evidence>
<keyword evidence="3" id="KW-0723">Serine/threonine-protein kinase</keyword>
<organism evidence="14 15">
    <name type="scientific">Tetracentron sinense</name>
    <name type="common">Spur-leaf</name>
    <dbReference type="NCBI Taxonomy" id="13715"/>
    <lineage>
        <taxon>Eukaryota</taxon>
        <taxon>Viridiplantae</taxon>
        <taxon>Streptophyta</taxon>
        <taxon>Embryophyta</taxon>
        <taxon>Tracheophyta</taxon>
        <taxon>Spermatophyta</taxon>
        <taxon>Magnoliopsida</taxon>
        <taxon>Trochodendrales</taxon>
        <taxon>Trochodendraceae</taxon>
        <taxon>Tetracentron</taxon>
    </lineage>
</organism>
<feature type="compositionally biased region" description="Basic and acidic residues" evidence="11">
    <location>
        <begin position="172"/>
        <end position="186"/>
    </location>
</feature>
<dbReference type="GO" id="GO:0005524">
    <property type="term" value="F:ATP binding"/>
    <property type="evidence" value="ECO:0007669"/>
    <property type="project" value="UniProtKB-UniRule"/>
</dbReference>
<name>A0A834YID7_TETSI</name>
<evidence type="ECO:0000256" key="6">
    <source>
        <dbReference type="ARBA" id="ARBA00022777"/>
    </source>
</evidence>
<dbReference type="OMA" id="ARHYSRM"/>
<dbReference type="SMART" id="SM00220">
    <property type="entry name" value="S_TKc"/>
    <property type="match status" value="1"/>
</dbReference>
<evidence type="ECO:0000256" key="8">
    <source>
        <dbReference type="ARBA" id="ARBA00047899"/>
    </source>
</evidence>
<dbReference type="InterPro" id="IPR000719">
    <property type="entry name" value="Prot_kinase_dom"/>
</dbReference>
<comment type="similarity">
    <text evidence="1">Belongs to the protein kinase superfamily. CMGC Ser/Thr protein kinase family. GSK-3 subfamily.</text>
</comment>
<proteinExistence type="inferred from homology"/>
<evidence type="ECO:0000256" key="7">
    <source>
        <dbReference type="ARBA" id="ARBA00022840"/>
    </source>
</evidence>
<evidence type="ECO:0000256" key="3">
    <source>
        <dbReference type="ARBA" id="ARBA00022527"/>
    </source>
</evidence>
<dbReference type="PANTHER" id="PTHR24057:SF60">
    <property type="entry name" value="SHAGGY-RELATED PROTEIN KINASE THETA"/>
    <property type="match status" value="1"/>
</dbReference>
<dbReference type="GO" id="GO:0005634">
    <property type="term" value="C:nucleus"/>
    <property type="evidence" value="ECO:0007669"/>
    <property type="project" value="TreeGrafter"/>
</dbReference>
<dbReference type="Pfam" id="PF00069">
    <property type="entry name" value="Pkinase"/>
    <property type="match status" value="1"/>
</dbReference>
<evidence type="ECO:0000256" key="2">
    <source>
        <dbReference type="ARBA" id="ARBA00012513"/>
    </source>
</evidence>
<dbReference type="PROSITE" id="PS00107">
    <property type="entry name" value="PROTEIN_KINASE_ATP"/>
    <property type="match status" value="1"/>
</dbReference>
<evidence type="ECO:0000256" key="12">
    <source>
        <dbReference type="SAM" id="Phobius"/>
    </source>
</evidence>
<feature type="compositionally biased region" description="Polar residues" evidence="11">
    <location>
        <begin position="204"/>
        <end position="222"/>
    </location>
</feature>
<dbReference type="FunFam" id="1.10.510.10:FF:000082">
    <property type="entry name" value="Shaggy-related protein kinase kappa"/>
    <property type="match status" value="1"/>
</dbReference>
<dbReference type="FunFam" id="3.30.200.20:FF:000009">
    <property type="entry name" value="Glycogen synthase kinase-3 beta"/>
    <property type="match status" value="1"/>
</dbReference>
<evidence type="ECO:0000256" key="9">
    <source>
        <dbReference type="ARBA" id="ARBA00048679"/>
    </source>
</evidence>
<keyword evidence="12" id="KW-1133">Transmembrane helix</keyword>
<dbReference type="PANTHER" id="PTHR24057">
    <property type="entry name" value="GLYCOGEN SYNTHASE KINASE-3 ALPHA"/>
    <property type="match status" value="1"/>
</dbReference>
<evidence type="ECO:0000313" key="14">
    <source>
        <dbReference type="EMBL" id="KAF8380304.1"/>
    </source>
</evidence>
<keyword evidence="6" id="KW-0418">Kinase</keyword>
<feature type="region of interest" description="Disordered" evidence="11">
    <location>
        <begin position="168"/>
        <end position="226"/>
    </location>
</feature>
<dbReference type="InterPro" id="IPR017441">
    <property type="entry name" value="Protein_kinase_ATP_BS"/>
</dbReference>
<dbReference type="InterPro" id="IPR050591">
    <property type="entry name" value="GSK-3"/>
</dbReference>
<keyword evidence="4" id="KW-0808">Transferase</keyword>
<gene>
    <name evidence="14" type="ORF">HHK36_027786</name>
</gene>
<feature type="transmembrane region" description="Helical" evidence="12">
    <location>
        <begin position="139"/>
        <end position="164"/>
    </location>
</feature>
<comment type="caution">
    <text evidence="14">The sequence shown here is derived from an EMBL/GenBank/DDBJ whole genome shotgun (WGS) entry which is preliminary data.</text>
</comment>
<dbReference type="SUPFAM" id="SSF56112">
    <property type="entry name" value="Protein kinase-like (PK-like)"/>
    <property type="match status" value="1"/>
</dbReference>
<feature type="region of interest" description="Disordered" evidence="11">
    <location>
        <begin position="46"/>
        <end position="66"/>
    </location>
</feature>
<keyword evidence="7 10" id="KW-0067">ATP-binding</keyword>
<dbReference type="Gene3D" id="1.10.510.10">
    <property type="entry name" value="Transferase(Phosphotransferase) domain 1"/>
    <property type="match status" value="1"/>
</dbReference>
<dbReference type="Proteomes" id="UP000655225">
    <property type="component" value="Unassembled WGS sequence"/>
</dbReference>
<dbReference type="GO" id="GO:0007165">
    <property type="term" value="P:signal transduction"/>
    <property type="evidence" value="ECO:0007669"/>
    <property type="project" value="TreeGrafter"/>
</dbReference>
<dbReference type="InterPro" id="IPR011009">
    <property type="entry name" value="Kinase-like_dom_sf"/>
</dbReference>
<evidence type="ECO:0000256" key="10">
    <source>
        <dbReference type="PROSITE-ProRule" id="PRU10141"/>
    </source>
</evidence>
<keyword evidence="12" id="KW-0812">Transmembrane</keyword>
<dbReference type="CDD" id="cd14137">
    <property type="entry name" value="STKc_GSK3"/>
    <property type="match status" value="1"/>
</dbReference>
<keyword evidence="15" id="KW-1185">Reference proteome</keyword>
<dbReference type="OrthoDB" id="272141at2759"/>
<protein>
    <recommendedName>
        <fullName evidence="2">non-specific serine/threonine protein kinase</fullName>
        <ecNumber evidence="2">2.7.11.1</ecNumber>
    </recommendedName>
</protein>
<keyword evidence="12" id="KW-0472">Membrane</keyword>
<feature type="binding site" evidence="10">
    <location>
        <position position="317"/>
    </location>
    <ligand>
        <name>ATP</name>
        <dbReference type="ChEBI" id="CHEBI:30616"/>
    </ligand>
</feature>
<evidence type="ECO:0000313" key="15">
    <source>
        <dbReference type="Proteomes" id="UP000655225"/>
    </source>
</evidence>
<evidence type="ECO:0000256" key="5">
    <source>
        <dbReference type="ARBA" id="ARBA00022741"/>
    </source>
</evidence>
<keyword evidence="5 10" id="KW-0547">Nucleotide-binding</keyword>
<dbReference type="Gene3D" id="3.30.200.20">
    <property type="entry name" value="Phosphorylase Kinase, domain 1"/>
    <property type="match status" value="1"/>
</dbReference>
<accession>A0A834YID7</accession>
<dbReference type="EMBL" id="JABCRI010000021">
    <property type="protein sequence ID" value="KAF8380304.1"/>
    <property type="molecule type" value="Genomic_DNA"/>
</dbReference>
<comment type="catalytic activity">
    <reaction evidence="8">
        <text>L-threonyl-[protein] + ATP = O-phospho-L-threonyl-[protein] + ADP + H(+)</text>
        <dbReference type="Rhea" id="RHEA:46608"/>
        <dbReference type="Rhea" id="RHEA-COMP:11060"/>
        <dbReference type="Rhea" id="RHEA-COMP:11605"/>
        <dbReference type="ChEBI" id="CHEBI:15378"/>
        <dbReference type="ChEBI" id="CHEBI:30013"/>
        <dbReference type="ChEBI" id="CHEBI:30616"/>
        <dbReference type="ChEBI" id="CHEBI:61977"/>
        <dbReference type="ChEBI" id="CHEBI:456216"/>
        <dbReference type="EC" id="2.7.11.1"/>
    </reaction>
</comment>
<evidence type="ECO:0000259" key="13">
    <source>
        <dbReference type="PROSITE" id="PS50011"/>
    </source>
</evidence>